<dbReference type="EMBL" id="RHJS01000002">
    <property type="protein sequence ID" value="RRK33558.1"/>
    <property type="molecule type" value="Genomic_DNA"/>
</dbReference>
<dbReference type="InterPro" id="IPR012547">
    <property type="entry name" value="PDDEXK_9"/>
</dbReference>
<feature type="domain" description="AAA-ATPase-like" evidence="1">
    <location>
        <begin position="8"/>
        <end position="232"/>
    </location>
</feature>
<organism evidence="2 3">
    <name type="scientific">Schaedlerella arabinosiphila</name>
    <dbReference type="NCBI Taxonomy" id="2044587"/>
    <lineage>
        <taxon>Bacteria</taxon>
        <taxon>Bacillati</taxon>
        <taxon>Bacillota</taxon>
        <taxon>Clostridia</taxon>
        <taxon>Lachnospirales</taxon>
        <taxon>Lachnospiraceae</taxon>
        <taxon>Schaedlerella</taxon>
    </lineage>
</organism>
<dbReference type="Proteomes" id="UP000274920">
    <property type="component" value="Unassembled WGS sequence"/>
</dbReference>
<dbReference type="InterPro" id="IPR018631">
    <property type="entry name" value="AAA-ATPase-like_dom"/>
</dbReference>
<dbReference type="Pfam" id="PF08011">
    <property type="entry name" value="PDDEXK_9"/>
    <property type="match status" value="1"/>
</dbReference>
<sequence>MIEKKKLPIGEEFFRNIRTKGFYYVDKTGFISELLKTRGSVNLFTRPRRFGKSLNIDMLKTFFEFGTDAALFEGLGIAAEKELCEQHMGKYPVISISLKDVGGEDFQTAYETLCTVVSEEAARLDFLLESERLMQYDKVKFERLAENRLEKPSELHNSLKLLTRLLRRHYGTSVVVLIDEYDVPLDKAYQNGYYPQMVNLIRSVLSQVLKTNENLEFAVITGCLQIAKESIFTGLNNFKVRTVSDVRFAEYFGFTDREVKELLDYYDLGDKFELFQEWYDGYRFGETHIYCPWDVLNQCDKFCESRSARMESHWENSSSNRIVKEILEHSNETTRAEIEALISGEYVEKSLISGLTYSDFENEEPQKRQTHLWSILFATGYLTDAVRPAGKIHRLVIPNREIRGIYEERILSWFETKTVSNTERWKKFCSAVKEGDGAAFQSLFNSFMDDSISIRDTFIRKEMKENFYHGMLLGLMRAEESWIVKSNAESGTGYMDIMIRIPAEKIGCIMEVKYAEDGTFETACKKAMKQIEDEGYTAALEQEGIQVIHKFGIACHKKRCKVLYNKAVIRPGGPIER</sequence>
<evidence type="ECO:0000313" key="2">
    <source>
        <dbReference type="EMBL" id="RRK33558.1"/>
    </source>
</evidence>
<protein>
    <recommendedName>
        <fullName evidence="1">AAA-ATPase-like domain-containing protein</fullName>
    </recommendedName>
</protein>
<reference evidence="2" key="1">
    <citation type="submission" date="2018-10" db="EMBL/GenBank/DDBJ databases">
        <title>Schaedlerella arabinophila gen. nov. sp. nov., isolated from the mouse intestinal tract and comparative analysis with the genome of the closely related altered Schaedler flora strain ASF502.</title>
        <authorList>
            <person name="Miyake S."/>
            <person name="Soh M."/>
            <person name="Seedorf H."/>
        </authorList>
    </citation>
    <scope>NUCLEOTIDE SEQUENCE [LARGE SCALE GENOMIC DNA]</scope>
    <source>
        <strain evidence="2">DSM 106076</strain>
    </source>
</reference>
<keyword evidence="3" id="KW-1185">Reference proteome</keyword>
<dbReference type="AlphaFoldDB" id="A0A426DLC4"/>
<dbReference type="PANTHER" id="PTHR34825:SF1">
    <property type="entry name" value="AAA-ATPASE-LIKE DOMAIN-CONTAINING PROTEIN"/>
    <property type="match status" value="1"/>
</dbReference>
<name>A0A426DLC4_9FIRM</name>
<evidence type="ECO:0000259" key="1">
    <source>
        <dbReference type="Pfam" id="PF09820"/>
    </source>
</evidence>
<dbReference type="RefSeq" id="WP_125128800.1">
    <property type="nucleotide sequence ID" value="NZ_RHJS01000002.1"/>
</dbReference>
<proteinExistence type="predicted"/>
<dbReference type="Pfam" id="PF09820">
    <property type="entry name" value="AAA-ATPase_like"/>
    <property type="match status" value="1"/>
</dbReference>
<gene>
    <name evidence="2" type="ORF">EBB54_21045</name>
</gene>
<accession>A0A426DLC4</accession>
<evidence type="ECO:0000313" key="3">
    <source>
        <dbReference type="Proteomes" id="UP000274920"/>
    </source>
</evidence>
<dbReference type="InterPro" id="IPR027417">
    <property type="entry name" value="P-loop_NTPase"/>
</dbReference>
<dbReference type="PANTHER" id="PTHR34825">
    <property type="entry name" value="CONSERVED PROTEIN, WITH A WEAK D-GALACTARATE DEHYDRATASE/ALTRONATE HYDROLASE DOMAIN"/>
    <property type="match status" value="1"/>
</dbReference>
<dbReference type="SUPFAM" id="SSF52540">
    <property type="entry name" value="P-loop containing nucleoside triphosphate hydrolases"/>
    <property type="match status" value="1"/>
</dbReference>
<comment type="caution">
    <text evidence="2">The sequence shown here is derived from an EMBL/GenBank/DDBJ whole genome shotgun (WGS) entry which is preliminary data.</text>
</comment>